<feature type="region of interest" description="Disordered" evidence="1">
    <location>
        <begin position="561"/>
        <end position="655"/>
    </location>
</feature>
<keyword evidence="3" id="KW-1185">Reference proteome</keyword>
<feature type="region of interest" description="Disordered" evidence="1">
    <location>
        <begin position="486"/>
        <end position="542"/>
    </location>
</feature>
<dbReference type="AlphaFoldDB" id="S7ZZZ0"/>
<feature type="compositionally biased region" description="Basic and acidic residues" evidence="1">
    <location>
        <begin position="631"/>
        <end position="655"/>
    </location>
</feature>
<gene>
    <name evidence="2" type="ORF">H072_10400</name>
</gene>
<reference evidence="3" key="2">
    <citation type="submission" date="2013-04" db="EMBL/GenBank/DDBJ databases">
        <title>Genomic mechanisms accounting for the adaptation to parasitism in nematode-trapping fungi.</title>
        <authorList>
            <person name="Ahren D.G."/>
        </authorList>
    </citation>
    <scope>NUCLEOTIDE SEQUENCE [LARGE SCALE GENOMIC DNA]</scope>
    <source>
        <strain evidence="3">CBS 200.50</strain>
    </source>
</reference>
<comment type="caution">
    <text evidence="2">The sequence shown here is derived from an EMBL/GenBank/DDBJ whole genome shotgun (WGS) entry which is preliminary data.</text>
</comment>
<feature type="compositionally biased region" description="Acidic residues" evidence="1">
    <location>
        <begin position="585"/>
        <end position="604"/>
    </location>
</feature>
<dbReference type="OMA" id="WMEREEN"/>
<evidence type="ECO:0000256" key="1">
    <source>
        <dbReference type="SAM" id="MobiDB-lite"/>
    </source>
</evidence>
<proteinExistence type="predicted"/>
<name>S7ZZZ0_DACHA</name>
<sequence length="672" mass="74962">MESLNVVIPSTPLPWWLTSNIAKWRHLIDIPGIRDAPAAQDLAIFDWKILFEISLRQPTSIWRLSPSITFGQVQVPILGIIQEVDFVANRAVFRLHSHTIKLLLTHHAEYTRQRKLPPQQEGRIRQTFACRLDILQVKLNAAVLVCTDGEYARGDFPVYAADPRANVNILRMLNLVLKESGLRKIILDAFVELQSSIPTFVFGPGGLLGGAGTIAPKLISSSSEAPGCSGGHVSPEAMGFPYHDLDVMIYGKGGQVQSAGSIIPHAPSSSSKRKRQSSGDTVKTNKRRRHANIIEDVRGGKSRRPSIVAELPSVKIAIPQIVNNSGSKHKVTIPSPLATEIKQTIENSPPPPSCCAVEEIIGSPRARKSPSTSASSDSGIFIQSVPDEEVTPSAAEVTQQSSTPDELETVTSTPEPPLLSDESMKQSPRVDLDLNHDELKIFNMDSSFAPVTRRQAAMANKQTVNLKDMKVKRVSLVKTSLRDISPTQDTAEEVRQENKNSKKKNKDTAPTAVPKTAKKQPKQEEPEPESESEPETSLLDQHLALNHFDFRLEDPMDIAARDEKFLEPEEKVSSSDSSSLASLEKDDEDYTDEDDNILDSDTPDIELLVDSADEAEHRDRKIRRRQRKQRKREEREREEGEVRRWMEREENQRPSKDVVEWYGNKNNKLGLI</sequence>
<organism evidence="2 3">
    <name type="scientific">Dactylellina haptotyla (strain CBS 200.50)</name>
    <name type="common">Nematode-trapping fungus</name>
    <name type="synonym">Monacrosporium haptotylum</name>
    <dbReference type="NCBI Taxonomy" id="1284197"/>
    <lineage>
        <taxon>Eukaryota</taxon>
        <taxon>Fungi</taxon>
        <taxon>Dikarya</taxon>
        <taxon>Ascomycota</taxon>
        <taxon>Pezizomycotina</taxon>
        <taxon>Orbiliomycetes</taxon>
        <taxon>Orbiliales</taxon>
        <taxon>Orbiliaceae</taxon>
        <taxon>Dactylellina</taxon>
    </lineage>
</organism>
<evidence type="ECO:0000313" key="3">
    <source>
        <dbReference type="Proteomes" id="UP000015100"/>
    </source>
</evidence>
<feature type="compositionally biased region" description="Basic and acidic residues" evidence="1">
    <location>
        <begin position="561"/>
        <end position="573"/>
    </location>
</feature>
<dbReference type="EMBL" id="AQGS01000985">
    <property type="protein sequence ID" value="EPS36004.1"/>
    <property type="molecule type" value="Genomic_DNA"/>
</dbReference>
<evidence type="ECO:0000313" key="2">
    <source>
        <dbReference type="EMBL" id="EPS36004.1"/>
    </source>
</evidence>
<feature type="region of interest" description="Disordered" evidence="1">
    <location>
        <begin position="260"/>
        <end position="292"/>
    </location>
</feature>
<feature type="region of interest" description="Disordered" evidence="1">
    <location>
        <begin position="389"/>
        <end position="430"/>
    </location>
</feature>
<accession>S7ZZZ0</accession>
<dbReference type="HOGENOM" id="CLU_412156_0_0_1"/>
<protein>
    <submittedName>
        <fullName evidence="2">Uncharacterized protein</fullName>
    </submittedName>
</protein>
<dbReference type="Proteomes" id="UP000015100">
    <property type="component" value="Unassembled WGS sequence"/>
</dbReference>
<feature type="compositionally biased region" description="Basic residues" evidence="1">
    <location>
        <begin position="620"/>
        <end position="630"/>
    </location>
</feature>
<feature type="compositionally biased region" description="Polar residues" evidence="1">
    <location>
        <begin position="396"/>
        <end position="413"/>
    </location>
</feature>
<reference evidence="2 3" key="1">
    <citation type="journal article" date="2013" name="PLoS Genet.">
        <title>Genomic mechanisms accounting for the adaptation to parasitism in nematode-trapping fungi.</title>
        <authorList>
            <person name="Meerupati T."/>
            <person name="Andersson K.M."/>
            <person name="Friman E."/>
            <person name="Kumar D."/>
            <person name="Tunlid A."/>
            <person name="Ahren D."/>
        </authorList>
    </citation>
    <scope>NUCLEOTIDE SEQUENCE [LARGE SCALE GENOMIC DNA]</scope>
    <source>
        <strain evidence="2 3">CBS 200.50</strain>
    </source>
</reference>
<dbReference type="OrthoDB" id="5430510at2759"/>